<organism evidence="3 4">
    <name type="scientific">Hwanghaeella grinnelliae</name>
    <dbReference type="NCBI Taxonomy" id="2500179"/>
    <lineage>
        <taxon>Bacteria</taxon>
        <taxon>Pseudomonadati</taxon>
        <taxon>Pseudomonadota</taxon>
        <taxon>Alphaproteobacteria</taxon>
        <taxon>Rhodospirillales</taxon>
        <taxon>Rhodospirillaceae</taxon>
        <taxon>Hwanghaeella</taxon>
    </lineage>
</organism>
<dbReference type="InterPro" id="IPR007038">
    <property type="entry name" value="HupE_UreJ"/>
</dbReference>
<evidence type="ECO:0000256" key="2">
    <source>
        <dbReference type="SAM" id="SignalP"/>
    </source>
</evidence>
<sequence>MNKLLKTSLLSVFALIAAATPASAHLPPGAYGSVAAGFSHPFFGLDHILAMVAVGLWASQLGRTAMWAVPTTFMAAMAMGFGLALASVPLPMVEPMILASIVVLGALVALAVKLDIRFCAAVVALFALFHGHAHGGELGAAGALQFGLGFVLATGLLHGAGVAVGILVGRIAATAGTSGNLASRALGAVTAFAGIALAIV</sequence>
<feature type="transmembrane region" description="Helical" evidence="1">
    <location>
        <begin position="147"/>
        <end position="169"/>
    </location>
</feature>
<comment type="caution">
    <text evidence="3">The sequence shown here is derived from an EMBL/GenBank/DDBJ whole genome shotgun (WGS) entry which is preliminary data.</text>
</comment>
<dbReference type="Proteomes" id="UP000287447">
    <property type="component" value="Unassembled WGS sequence"/>
</dbReference>
<dbReference type="EMBL" id="SADE01000004">
    <property type="protein sequence ID" value="RVU33711.1"/>
    <property type="molecule type" value="Genomic_DNA"/>
</dbReference>
<evidence type="ECO:0000256" key="1">
    <source>
        <dbReference type="SAM" id="Phobius"/>
    </source>
</evidence>
<feature type="transmembrane region" description="Helical" evidence="1">
    <location>
        <begin position="181"/>
        <end position="199"/>
    </location>
</feature>
<keyword evidence="1" id="KW-0812">Transmembrane</keyword>
<keyword evidence="4" id="KW-1185">Reference proteome</keyword>
<evidence type="ECO:0000313" key="4">
    <source>
        <dbReference type="Proteomes" id="UP000287447"/>
    </source>
</evidence>
<dbReference type="AlphaFoldDB" id="A0A437QGM2"/>
<reference evidence="4" key="1">
    <citation type="submission" date="2019-01" db="EMBL/GenBank/DDBJ databases">
        <title>Gri0909 isolated from a small marine red alga.</title>
        <authorList>
            <person name="Kim J."/>
            <person name="Jeong S.E."/>
            <person name="Jeon C.O."/>
        </authorList>
    </citation>
    <scope>NUCLEOTIDE SEQUENCE [LARGE SCALE GENOMIC DNA]</scope>
    <source>
        <strain evidence="4">Gri0909</strain>
    </source>
</reference>
<dbReference type="RefSeq" id="WP_127767741.1">
    <property type="nucleotide sequence ID" value="NZ_SADE01000004.1"/>
</dbReference>
<feature type="transmembrane region" description="Helical" evidence="1">
    <location>
        <begin position="65"/>
        <end position="86"/>
    </location>
</feature>
<feature type="transmembrane region" description="Helical" evidence="1">
    <location>
        <begin position="40"/>
        <end position="58"/>
    </location>
</feature>
<keyword evidence="1" id="KW-1133">Transmembrane helix</keyword>
<feature type="transmembrane region" description="Helical" evidence="1">
    <location>
        <begin position="118"/>
        <end position="135"/>
    </location>
</feature>
<feature type="chain" id="PRO_5019512674" evidence="2">
    <location>
        <begin position="25"/>
        <end position="200"/>
    </location>
</feature>
<feature type="signal peptide" evidence="2">
    <location>
        <begin position="1"/>
        <end position="24"/>
    </location>
</feature>
<gene>
    <name evidence="3" type="ORF">EOI86_21425</name>
</gene>
<protein>
    <submittedName>
        <fullName evidence="3">HupE/UreJ family protein</fullName>
    </submittedName>
</protein>
<feature type="transmembrane region" description="Helical" evidence="1">
    <location>
        <begin position="92"/>
        <end position="111"/>
    </location>
</feature>
<keyword evidence="2" id="KW-0732">Signal</keyword>
<dbReference type="Pfam" id="PF04955">
    <property type="entry name" value="HupE_UreJ"/>
    <property type="match status" value="1"/>
</dbReference>
<keyword evidence="1" id="KW-0472">Membrane</keyword>
<dbReference type="PIRSF" id="PIRSF016919">
    <property type="entry name" value="HupE_UreJ"/>
    <property type="match status" value="1"/>
</dbReference>
<accession>A0A437QGM2</accession>
<name>A0A437QGM2_9PROT</name>
<evidence type="ECO:0000313" key="3">
    <source>
        <dbReference type="EMBL" id="RVU33711.1"/>
    </source>
</evidence>
<proteinExistence type="predicted"/>
<dbReference type="OrthoDB" id="9808192at2"/>